<feature type="transmembrane region" description="Helical" evidence="1">
    <location>
        <begin position="12"/>
        <end position="32"/>
    </location>
</feature>
<dbReference type="PANTHER" id="PTHR35804:SF1">
    <property type="entry name" value="LYSINE EXPORTER LYSO"/>
    <property type="match status" value="1"/>
</dbReference>
<keyword evidence="1" id="KW-0472">Membrane</keyword>
<proteinExistence type="predicted"/>
<dbReference type="Pfam" id="PF03956">
    <property type="entry name" value="Lys_export"/>
    <property type="match status" value="1"/>
</dbReference>
<dbReference type="Proteomes" id="UP000254065">
    <property type="component" value="Unassembled WGS sequence"/>
</dbReference>
<reference evidence="2 3" key="1">
    <citation type="submission" date="2018-06" db="EMBL/GenBank/DDBJ databases">
        <authorList>
            <consortium name="Pathogen Informatics"/>
            <person name="Doyle S."/>
        </authorList>
    </citation>
    <scope>NUCLEOTIDE SEQUENCE [LARGE SCALE GENOMIC DNA]</scope>
    <source>
        <strain evidence="2 3">NCTC12877</strain>
    </source>
</reference>
<dbReference type="InterPro" id="IPR005642">
    <property type="entry name" value="LysO"/>
</dbReference>
<feature type="transmembrane region" description="Helical" evidence="1">
    <location>
        <begin position="115"/>
        <end position="137"/>
    </location>
</feature>
<dbReference type="AlphaFoldDB" id="A0A378R2F7"/>
<feature type="transmembrane region" description="Helical" evidence="1">
    <location>
        <begin position="288"/>
        <end position="313"/>
    </location>
</feature>
<dbReference type="EMBL" id="UGQB01000004">
    <property type="protein sequence ID" value="STZ08949.1"/>
    <property type="molecule type" value="Genomic_DNA"/>
</dbReference>
<name>A0A378R2F7_9GAMM</name>
<evidence type="ECO:0000313" key="3">
    <source>
        <dbReference type="Proteomes" id="UP000254065"/>
    </source>
</evidence>
<dbReference type="GO" id="GO:0015661">
    <property type="term" value="F:L-lysine efflux transmembrane transporter activity"/>
    <property type="evidence" value="ECO:0007669"/>
    <property type="project" value="InterPro"/>
</dbReference>
<gene>
    <name evidence="2" type="ORF">NCTC12877_01958</name>
</gene>
<dbReference type="PANTHER" id="PTHR35804">
    <property type="entry name" value="LYSINE EXPORTER LYSO"/>
    <property type="match status" value="1"/>
</dbReference>
<keyword evidence="1" id="KW-1133">Transmembrane helix</keyword>
<organism evidence="2 3">
    <name type="scientific">Moraxella caprae</name>
    <dbReference type="NCBI Taxonomy" id="90240"/>
    <lineage>
        <taxon>Bacteria</taxon>
        <taxon>Pseudomonadati</taxon>
        <taxon>Pseudomonadota</taxon>
        <taxon>Gammaproteobacteria</taxon>
        <taxon>Moraxellales</taxon>
        <taxon>Moraxellaceae</taxon>
        <taxon>Moraxella</taxon>
    </lineage>
</organism>
<evidence type="ECO:0000313" key="2">
    <source>
        <dbReference type="EMBL" id="STZ08949.1"/>
    </source>
</evidence>
<feature type="transmembrane region" description="Helical" evidence="1">
    <location>
        <begin position="75"/>
        <end position="95"/>
    </location>
</feature>
<accession>A0A378R2F7</accession>
<feature type="transmembrane region" description="Helical" evidence="1">
    <location>
        <begin position="247"/>
        <end position="268"/>
    </location>
</feature>
<evidence type="ECO:0000256" key="1">
    <source>
        <dbReference type="SAM" id="Phobius"/>
    </source>
</evidence>
<keyword evidence="3" id="KW-1185">Reference proteome</keyword>
<feature type="transmembrane region" description="Helical" evidence="1">
    <location>
        <begin position="149"/>
        <end position="170"/>
    </location>
</feature>
<feature type="transmembrane region" description="Helical" evidence="1">
    <location>
        <begin position="182"/>
        <end position="201"/>
    </location>
</feature>
<feature type="transmembrane region" description="Helical" evidence="1">
    <location>
        <begin position="216"/>
        <end position="240"/>
    </location>
</feature>
<dbReference type="STRING" id="1122244.GCA_000426885_00380"/>
<sequence length="314" mass="33727">MFQKSFTSRHAMQGIITLLLILTPMFVGFALPNSKKSTHLAERGLNYLVFIILVVIGMELGLVDDLQHKLANIALYLSVLMVLTIGSGLMALVVFDRMSPCQYRSQQSPTAKPNVSIHGSLTQILCLAMGFIIAKFLPTTWHPPEKTTTVLLMLLLFLVGISLKGSGVSLKQALLNKRGLQISSIFVGVTLLSGVLFALLFDDVSVAQGLALSSGFGWYSLSGTIMTDAYGAVWGSVALLNDLGREVLALIFIPWVMRHSSSAAIGLGGVTSLDFTLPTLTQAGGVSIIPLVISFGFITNLISPILMVFFASFS</sequence>
<keyword evidence="1" id="KW-0812">Transmembrane</keyword>
<feature type="transmembrane region" description="Helical" evidence="1">
    <location>
        <begin position="44"/>
        <end position="63"/>
    </location>
</feature>
<dbReference type="GO" id="GO:0005886">
    <property type="term" value="C:plasma membrane"/>
    <property type="evidence" value="ECO:0007669"/>
    <property type="project" value="TreeGrafter"/>
</dbReference>
<protein>
    <submittedName>
        <fullName evidence="2">Membrane protein of uncharacterized function (DUF340)</fullName>
    </submittedName>
</protein>